<evidence type="ECO:0000313" key="3">
    <source>
        <dbReference type="Proteomes" id="UP000441925"/>
    </source>
</evidence>
<keyword evidence="1" id="KW-0812">Transmembrane</keyword>
<dbReference type="AlphaFoldDB" id="A0A6N7VG73"/>
<dbReference type="PANTHER" id="PTHR30354">
    <property type="entry name" value="GNT FAMILY GLUCONATE TRANSPORTER"/>
    <property type="match status" value="1"/>
</dbReference>
<dbReference type="GO" id="GO:0015128">
    <property type="term" value="F:gluconate transmembrane transporter activity"/>
    <property type="evidence" value="ECO:0007669"/>
    <property type="project" value="InterPro"/>
</dbReference>
<feature type="transmembrane region" description="Helical" evidence="1">
    <location>
        <begin position="175"/>
        <end position="198"/>
    </location>
</feature>
<evidence type="ECO:0000256" key="1">
    <source>
        <dbReference type="SAM" id="Phobius"/>
    </source>
</evidence>
<name>A0A6N7VG73_9FIRM</name>
<accession>A0A6N7VG73</accession>
<feature type="transmembrane region" description="Helical" evidence="1">
    <location>
        <begin position="7"/>
        <end position="26"/>
    </location>
</feature>
<proteinExistence type="predicted"/>
<comment type="caution">
    <text evidence="2">The sequence shown here is derived from an EMBL/GenBank/DDBJ whole genome shotgun (WGS) entry which is preliminary data.</text>
</comment>
<organism evidence="2 3">
    <name type="scientific">Anaerococcus porci</name>
    <dbReference type="NCBI Taxonomy" id="2652269"/>
    <lineage>
        <taxon>Bacteria</taxon>
        <taxon>Bacillati</taxon>
        <taxon>Bacillota</taxon>
        <taxon>Tissierellia</taxon>
        <taxon>Tissierellales</taxon>
        <taxon>Peptoniphilaceae</taxon>
        <taxon>Anaerococcus</taxon>
    </lineage>
</organism>
<dbReference type="EMBL" id="VULQ01000011">
    <property type="protein sequence ID" value="MSS78435.1"/>
    <property type="molecule type" value="Genomic_DNA"/>
</dbReference>
<keyword evidence="1" id="KW-1133">Transmembrane helix</keyword>
<reference evidence="2 3" key="1">
    <citation type="submission" date="2019-08" db="EMBL/GenBank/DDBJ databases">
        <title>In-depth cultivation of the pig gut microbiome towards novel bacterial diversity and tailored functional studies.</title>
        <authorList>
            <person name="Wylensek D."/>
            <person name="Hitch T.C.A."/>
            <person name="Clavel T."/>
        </authorList>
    </citation>
    <scope>NUCLEOTIDE SEQUENCE [LARGE SCALE GENOMIC DNA]</scope>
    <source>
        <strain evidence="2 3">WCA-380-WT-2B</strain>
    </source>
</reference>
<protein>
    <submittedName>
        <fullName evidence="2">GntP family permease</fullName>
    </submittedName>
</protein>
<evidence type="ECO:0000313" key="2">
    <source>
        <dbReference type="EMBL" id="MSS78435.1"/>
    </source>
</evidence>
<sequence>MSEVTLLGALLALGIAIFLIIVGIPASYSMLFGALVGGIVGGAGLSGTLSIMVGGASGMTSAILRIIAAGVLAGVLMGSGAASTIAETIVKKLGEANSLIALTISTFILTGIGVFGDVSVLTVSPIGIQIGKKTKVSKLAILFAMIGGVKGGQLASPNPNTIAAAEPFNVPLTSLMLAGVIPGIAVAIATIILSRTLVNKGNLFGEHEEEVILENKPGLFASIIGPIVSISLLVLRPIAGIEIDPIIALPVGGIVGCLAMGKYKDFISLSTLGLDKMSSVVLLLLGTGTISGIISNSSIQEVVIGFVEHVGLPGFMLAPIAGITMGAATASATAGSSVGGNIFGESILASGVAPLQAAQMIYTGTIWFDSLPHGSFFHVSCGSVNMKIKQRLKLLPYELLIGIAGSIVSVLLYGVIGLNF</sequence>
<dbReference type="Pfam" id="PF02447">
    <property type="entry name" value="GntP_permease"/>
    <property type="match status" value="1"/>
</dbReference>
<feature type="transmembrane region" description="Helical" evidence="1">
    <location>
        <begin position="394"/>
        <end position="416"/>
    </location>
</feature>
<feature type="transmembrane region" description="Helical" evidence="1">
    <location>
        <begin position="32"/>
        <end position="54"/>
    </location>
</feature>
<dbReference type="InterPro" id="IPR003474">
    <property type="entry name" value="Glcn_transporter"/>
</dbReference>
<feature type="transmembrane region" description="Helical" evidence="1">
    <location>
        <begin position="136"/>
        <end position="155"/>
    </location>
</feature>
<dbReference type="GO" id="GO:0005886">
    <property type="term" value="C:plasma membrane"/>
    <property type="evidence" value="ECO:0007669"/>
    <property type="project" value="TreeGrafter"/>
</dbReference>
<gene>
    <name evidence="2" type="ORF">FYJ26_08500</name>
</gene>
<feature type="transmembrane region" description="Helical" evidence="1">
    <location>
        <begin position="66"/>
        <end position="86"/>
    </location>
</feature>
<dbReference type="Proteomes" id="UP000441925">
    <property type="component" value="Unassembled WGS sequence"/>
</dbReference>
<dbReference type="RefSeq" id="WP_154541514.1">
    <property type="nucleotide sequence ID" value="NZ_JAXDSU010000020.1"/>
</dbReference>
<keyword evidence="1" id="KW-0472">Membrane</keyword>
<dbReference type="PANTHER" id="PTHR30354:SF23">
    <property type="entry name" value="GNTP FAMILY PERMEASE"/>
    <property type="match status" value="1"/>
</dbReference>
<keyword evidence="3" id="KW-1185">Reference proteome</keyword>
<feature type="transmembrane region" description="Helical" evidence="1">
    <location>
        <begin position="98"/>
        <end position="124"/>
    </location>
</feature>